<keyword evidence="2" id="KW-1185">Reference proteome</keyword>
<evidence type="ECO:0000313" key="1">
    <source>
        <dbReference type="EMBL" id="KAG6639464.1"/>
    </source>
</evidence>
<dbReference type="Proteomes" id="UP000811609">
    <property type="component" value="Chromosome 10"/>
</dbReference>
<gene>
    <name evidence="1" type="ORF">CIPAW_10G102500</name>
</gene>
<sequence>MVHHGELSVPRRRHSPLLRADQCAPAHHGGAASSTAHSARQLLFFPCCAELLTPSRGSADCRAQIQALLWEEPLSWSSTACCHKGQCLVVALESLLQAEMHHELRYVAACTKSRVLPCQLCCTQRRTAAPQFPNTRLRRF</sequence>
<proteinExistence type="predicted"/>
<name>A0A8T1PCM9_CARIL</name>
<reference evidence="1" key="1">
    <citation type="submission" date="2020-12" db="EMBL/GenBank/DDBJ databases">
        <title>WGS assembly of Carya illinoinensis cv. Pawnee.</title>
        <authorList>
            <person name="Platts A."/>
            <person name="Shu S."/>
            <person name="Wright S."/>
            <person name="Barry K."/>
            <person name="Edger P."/>
            <person name="Pires J.C."/>
            <person name="Schmutz J."/>
        </authorList>
    </citation>
    <scope>NUCLEOTIDE SEQUENCE</scope>
    <source>
        <tissue evidence="1">Leaf</tissue>
    </source>
</reference>
<dbReference type="AlphaFoldDB" id="A0A8T1PCM9"/>
<dbReference type="EMBL" id="CM031818">
    <property type="protein sequence ID" value="KAG6639464.1"/>
    <property type="molecule type" value="Genomic_DNA"/>
</dbReference>
<comment type="caution">
    <text evidence="1">The sequence shown here is derived from an EMBL/GenBank/DDBJ whole genome shotgun (WGS) entry which is preliminary data.</text>
</comment>
<organism evidence="1 2">
    <name type="scientific">Carya illinoinensis</name>
    <name type="common">Pecan</name>
    <dbReference type="NCBI Taxonomy" id="32201"/>
    <lineage>
        <taxon>Eukaryota</taxon>
        <taxon>Viridiplantae</taxon>
        <taxon>Streptophyta</taxon>
        <taxon>Embryophyta</taxon>
        <taxon>Tracheophyta</taxon>
        <taxon>Spermatophyta</taxon>
        <taxon>Magnoliopsida</taxon>
        <taxon>eudicotyledons</taxon>
        <taxon>Gunneridae</taxon>
        <taxon>Pentapetalae</taxon>
        <taxon>rosids</taxon>
        <taxon>fabids</taxon>
        <taxon>Fagales</taxon>
        <taxon>Juglandaceae</taxon>
        <taxon>Carya</taxon>
    </lineage>
</organism>
<accession>A0A8T1PCM9</accession>
<evidence type="ECO:0000313" key="2">
    <source>
        <dbReference type="Proteomes" id="UP000811609"/>
    </source>
</evidence>
<protein>
    <submittedName>
        <fullName evidence="1">Uncharacterized protein</fullName>
    </submittedName>
</protein>